<evidence type="ECO:0000313" key="2">
    <source>
        <dbReference type="Proteomes" id="UP001060170"/>
    </source>
</evidence>
<organism evidence="1 2">
    <name type="scientific">Puccinia striiformis f. sp. tritici</name>
    <dbReference type="NCBI Taxonomy" id="168172"/>
    <lineage>
        <taxon>Eukaryota</taxon>
        <taxon>Fungi</taxon>
        <taxon>Dikarya</taxon>
        <taxon>Basidiomycota</taxon>
        <taxon>Pucciniomycotina</taxon>
        <taxon>Pucciniomycetes</taxon>
        <taxon>Pucciniales</taxon>
        <taxon>Pucciniaceae</taxon>
        <taxon>Puccinia</taxon>
    </lineage>
</organism>
<proteinExistence type="predicted"/>
<reference evidence="2" key="1">
    <citation type="journal article" date="2018" name="BMC Genomics">
        <title>Genomic insights into host adaptation between the wheat stripe rust pathogen (Puccinia striiformis f. sp. tritici) and the barley stripe rust pathogen (Puccinia striiformis f. sp. hordei).</title>
        <authorList>
            <person name="Xia C."/>
            <person name="Wang M."/>
            <person name="Yin C."/>
            <person name="Cornejo O.E."/>
            <person name="Hulbert S.H."/>
            <person name="Chen X."/>
        </authorList>
    </citation>
    <scope>NUCLEOTIDE SEQUENCE [LARGE SCALE GENOMIC DNA]</scope>
    <source>
        <strain evidence="2">93-210</strain>
    </source>
</reference>
<evidence type="ECO:0000313" key="1">
    <source>
        <dbReference type="EMBL" id="KAI7939103.1"/>
    </source>
</evidence>
<dbReference type="Proteomes" id="UP001060170">
    <property type="component" value="Chromosome 15"/>
</dbReference>
<reference evidence="1 2" key="3">
    <citation type="journal article" date="2022" name="Microbiol. Spectr.">
        <title>Folding features and dynamics of 3D genome architecture in plant fungal pathogens.</title>
        <authorList>
            <person name="Xia C."/>
        </authorList>
    </citation>
    <scope>NUCLEOTIDE SEQUENCE [LARGE SCALE GENOMIC DNA]</scope>
    <source>
        <strain evidence="1 2">93-210</strain>
    </source>
</reference>
<dbReference type="EMBL" id="CM045879">
    <property type="protein sequence ID" value="KAI7939103.1"/>
    <property type="molecule type" value="Genomic_DNA"/>
</dbReference>
<name>A0ACC0DX39_9BASI</name>
<comment type="caution">
    <text evidence="1">The sequence shown here is derived from an EMBL/GenBank/DDBJ whole genome shotgun (WGS) entry which is preliminary data.</text>
</comment>
<protein>
    <submittedName>
        <fullName evidence="1">Uncharacterized protein</fullName>
    </submittedName>
</protein>
<keyword evidence="2" id="KW-1185">Reference proteome</keyword>
<accession>A0ACC0DX39</accession>
<gene>
    <name evidence="1" type="ORF">MJO28_014682</name>
</gene>
<sequence length="769" mass="83789">MSTRRSVSTTRLPQLDDPESIIRKANAAKRLAAKATVTQSQTPATSSTTPVITKEGPGPTHSDNPTTNLLIVPATNIPASLLPPIVNLVSIPTPDDDNPPILPRPVNPASIPLPIDNLPSPFLRPHEMQNTEVPAALGNNPVSNHPKSPANEQANSDSPSTGSLTGSSTRDLLRALLASQQASVNQSMLAQTNWEERMARTEAASAVRIARLEEVFIGATIKAEEALGTPRPSSNQVDHRRFKASEGPAYTGPYQEIEPFVVWMNAIELFFTSKDISSDRDRIIIAGGRILETNLMGFFKTSASKLLLGTWEEFKAEMFTFAIPARWRTTLQRQIRFIKIGSNESFMQYTLRARTLQQLLNFDQVTVSDHELAEGMTFGLGEDLENRINELEILETKPFDFNVFVKRVGDCVRAASKKTSHSPRSIGSTSHLAQSPQTTTHLSNEEYIWRIHAYLDSVGLCHFCKKHCGNISGGCPGPLNRYRVPIPTTFKAPPKPSNYVAPQAWKGPNNRPAPSNAGQATSRPAGVAAVTDDGNGDQVDPINDADPEADELDYLASISALAIVDGELMASEIDEATVSLYTGIDPASVAALWEIPEDDSDEEEYVAPYPPPNRLLHQFHAGRCLRGRVNLGSSTRSIPRAGYQIYKETSLHSKSPATTEHIAIPLHSSIPTLLICPSPVYSQEPLNSPPVPVSFARIARPVPVSLARLPVLCPARARLVKSTQRSYNWVIRKGLILGSIMSLNSGQAAIKLHIDIDSRLTLTSTGNQA</sequence>
<reference evidence="2" key="2">
    <citation type="journal article" date="2018" name="Mol. Plant Microbe Interact.">
        <title>Genome sequence resources for the wheat stripe rust pathogen (Puccinia striiformis f. sp. tritici) and the barley stripe rust pathogen (Puccinia striiformis f. sp. hordei).</title>
        <authorList>
            <person name="Xia C."/>
            <person name="Wang M."/>
            <person name="Yin C."/>
            <person name="Cornejo O.E."/>
            <person name="Hulbert S.H."/>
            <person name="Chen X."/>
        </authorList>
    </citation>
    <scope>NUCLEOTIDE SEQUENCE [LARGE SCALE GENOMIC DNA]</scope>
    <source>
        <strain evidence="2">93-210</strain>
    </source>
</reference>